<name>A0A830EV83_9EURY</name>
<accession>A0A830EV83</accession>
<protein>
    <submittedName>
        <fullName evidence="1">Uncharacterized protein</fullName>
    </submittedName>
</protein>
<sequence>MSISTKVQPLDTEDVDGGEVERYEIRHDEQLVMMLDFFDGEFSVEWFTPHMPPDFIHNLKRTTGVGNDVQTMAMFSPPDGGPDKTVQGPLSSVMESEEFPDHCTFLQVEPEGTEVEFAWTRDTPTATMIISGSIDEFNIAEKLFRITAEERDLSSQESESVLEKARECLNQSQNARNRPTSKFLRSLFGR</sequence>
<proteinExistence type="predicted"/>
<dbReference type="EMBL" id="BMPF01000002">
    <property type="protein sequence ID" value="GGL33943.1"/>
    <property type="molecule type" value="Genomic_DNA"/>
</dbReference>
<comment type="caution">
    <text evidence="1">The sequence shown here is derived from an EMBL/GenBank/DDBJ whole genome shotgun (WGS) entry which is preliminary data.</text>
</comment>
<gene>
    <name evidence="1" type="ORF">GCM10009037_16950</name>
</gene>
<dbReference type="AlphaFoldDB" id="A0A830EV83"/>
<organism evidence="1 2">
    <name type="scientific">Halarchaeum grantii</name>
    <dbReference type="NCBI Taxonomy" id="1193105"/>
    <lineage>
        <taxon>Archaea</taxon>
        <taxon>Methanobacteriati</taxon>
        <taxon>Methanobacteriota</taxon>
        <taxon>Stenosarchaea group</taxon>
        <taxon>Halobacteria</taxon>
        <taxon>Halobacteriales</taxon>
        <taxon>Halobacteriaceae</taxon>
    </lineage>
</organism>
<evidence type="ECO:0000313" key="1">
    <source>
        <dbReference type="EMBL" id="GGL33943.1"/>
    </source>
</evidence>
<dbReference type="Proteomes" id="UP000628840">
    <property type="component" value="Unassembled WGS sequence"/>
</dbReference>
<reference evidence="1 2" key="1">
    <citation type="journal article" date="2019" name="Int. J. Syst. Evol. Microbiol.">
        <title>The Global Catalogue of Microorganisms (GCM) 10K type strain sequencing project: providing services to taxonomists for standard genome sequencing and annotation.</title>
        <authorList>
            <consortium name="The Broad Institute Genomics Platform"/>
            <consortium name="The Broad Institute Genome Sequencing Center for Infectious Disease"/>
            <person name="Wu L."/>
            <person name="Ma J."/>
        </authorList>
    </citation>
    <scope>NUCLEOTIDE SEQUENCE [LARGE SCALE GENOMIC DNA]</scope>
    <source>
        <strain evidence="1 2">JCM 19585</strain>
    </source>
</reference>
<evidence type="ECO:0000313" key="2">
    <source>
        <dbReference type="Proteomes" id="UP000628840"/>
    </source>
</evidence>
<keyword evidence="2" id="KW-1185">Reference proteome</keyword>